<name>A0A3A3YXG6_9ACTN</name>
<protein>
    <submittedName>
        <fullName evidence="2">MarR family transcriptional regulator</fullName>
    </submittedName>
</protein>
<dbReference type="SUPFAM" id="SSF46785">
    <property type="entry name" value="Winged helix' DNA-binding domain"/>
    <property type="match status" value="1"/>
</dbReference>
<accession>A0A3A3YXG6</accession>
<dbReference type="InterPro" id="IPR036388">
    <property type="entry name" value="WH-like_DNA-bd_sf"/>
</dbReference>
<proteinExistence type="predicted"/>
<dbReference type="OrthoDB" id="4485201at2"/>
<dbReference type="GO" id="GO:0003700">
    <property type="term" value="F:DNA-binding transcription factor activity"/>
    <property type="evidence" value="ECO:0007669"/>
    <property type="project" value="InterPro"/>
</dbReference>
<dbReference type="InterPro" id="IPR000835">
    <property type="entry name" value="HTH_MarR-typ"/>
</dbReference>
<organism evidence="2 3">
    <name type="scientific">Vallicoccus soli</name>
    <dbReference type="NCBI Taxonomy" id="2339232"/>
    <lineage>
        <taxon>Bacteria</taxon>
        <taxon>Bacillati</taxon>
        <taxon>Actinomycetota</taxon>
        <taxon>Actinomycetes</taxon>
        <taxon>Motilibacterales</taxon>
        <taxon>Vallicoccaceae</taxon>
        <taxon>Vallicoccus</taxon>
    </lineage>
</organism>
<dbReference type="InterPro" id="IPR036390">
    <property type="entry name" value="WH_DNA-bd_sf"/>
</dbReference>
<dbReference type="EMBL" id="QZEZ01000006">
    <property type="protein sequence ID" value="RJK94958.1"/>
    <property type="molecule type" value="Genomic_DNA"/>
</dbReference>
<dbReference type="PROSITE" id="PS50995">
    <property type="entry name" value="HTH_MARR_2"/>
    <property type="match status" value="1"/>
</dbReference>
<evidence type="ECO:0000313" key="3">
    <source>
        <dbReference type="Proteomes" id="UP000265614"/>
    </source>
</evidence>
<dbReference type="Gene3D" id="1.10.10.10">
    <property type="entry name" value="Winged helix-like DNA-binding domain superfamily/Winged helix DNA-binding domain"/>
    <property type="match status" value="1"/>
</dbReference>
<sequence>MHPDLEPSVYGLLVRISDTGGSRVTDLATYYGVGKPTVSRQVAMLERVGLVARTTDPEDARASVIALTPDGARRLAAVRAARHERLTTLLAPWSEEDLEAFARLLGRFNDLMR</sequence>
<dbReference type="SMART" id="SM00347">
    <property type="entry name" value="HTH_MARR"/>
    <property type="match status" value="1"/>
</dbReference>
<dbReference type="Pfam" id="PF01047">
    <property type="entry name" value="MarR"/>
    <property type="match status" value="1"/>
</dbReference>
<evidence type="ECO:0000259" key="1">
    <source>
        <dbReference type="PROSITE" id="PS50995"/>
    </source>
</evidence>
<dbReference type="InterPro" id="IPR039422">
    <property type="entry name" value="MarR/SlyA-like"/>
</dbReference>
<gene>
    <name evidence="2" type="ORF">D5H78_13570</name>
</gene>
<comment type="caution">
    <text evidence="2">The sequence shown here is derived from an EMBL/GenBank/DDBJ whole genome shotgun (WGS) entry which is preliminary data.</text>
</comment>
<feature type="domain" description="HTH marR-type" evidence="1">
    <location>
        <begin position="1"/>
        <end position="110"/>
    </location>
</feature>
<reference evidence="2 3" key="1">
    <citation type="submission" date="2018-09" db="EMBL/GenBank/DDBJ databases">
        <title>YIM 75000 draft genome.</title>
        <authorList>
            <person name="Tang S."/>
            <person name="Feng Y."/>
        </authorList>
    </citation>
    <scope>NUCLEOTIDE SEQUENCE [LARGE SCALE GENOMIC DNA]</scope>
    <source>
        <strain evidence="2 3">YIM 75000</strain>
    </source>
</reference>
<dbReference type="PRINTS" id="PR00598">
    <property type="entry name" value="HTHMARR"/>
</dbReference>
<dbReference type="PANTHER" id="PTHR33164">
    <property type="entry name" value="TRANSCRIPTIONAL REGULATOR, MARR FAMILY"/>
    <property type="match status" value="1"/>
</dbReference>
<dbReference type="GO" id="GO:0006950">
    <property type="term" value="P:response to stress"/>
    <property type="evidence" value="ECO:0007669"/>
    <property type="project" value="TreeGrafter"/>
</dbReference>
<dbReference type="Proteomes" id="UP000265614">
    <property type="component" value="Unassembled WGS sequence"/>
</dbReference>
<dbReference type="PANTHER" id="PTHR33164:SF57">
    <property type="entry name" value="MARR-FAMILY TRANSCRIPTIONAL REGULATOR"/>
    <property type="match status" value="1"/>
</dbReference>
<dbReference type="AlphaFoldDB" id="A0A3A3YXG6"/>
<evidence type="ECO:0000313" key="2">
    <source>
        <dbReference type="EMBL" id="RJK94958.1"/>
    </source>
</evidence>
<keyword evidence="3" id="KW-1185">Reference proteome</keyword>